<dbReference type="AlphaFoldDB" id="A0A017SIC1"/>
<evidence type="ECO:0000256" key="1">
    <source>
        <dbReference type="ARBA" id="ARBA00004141"/>
    </source>
</evidence>
<sequence>MVEGDSQQLSSQDVELRRELKLRHVNMFAIAGSIGTGLAIGTGKPLAAGGPGRLFISYILVGFCVYCVMTTFKRDGNFFDYEKCIQWLRYSIC</sequence>
<feature type="transmembrane region" description="Helical" evidence="5">
    <location>
        <begin position="55"/>
        <end position="72"/>
    </location>
</feature>
<feature type="transmembrane region" description="Helical" evidence="5">
    <location>
        <begin position="25"/>
        <end position="43"/>
    </location>
</feature>
<keyword evidence="3 5" id="KW-1133">Transmembrane helix</keyword>
<feature type="domain" description="Amino acid permease/ SLC12A" evidence="6">
    <location>
        <begin position="24"/>
        <end position="72"/>
    </location>
</feature>
<accession>A0A017SIC1</accession>
<dbReference type="EMBL" id="KK088417">
    <property type="protein sequence ID" value="EYE96693.1"/>
    <property type="molecule type" value="Genomic_DNA"/>
</dbReference>
<dbReference type="PANTHER" id="PTHR43341">
    <property type="entry name" value="AMINO ACID PERMEASE"/>
    <property type="match status" value="1"/>
</dbReference>
<keyword evidence="2 5" id="KW-0812">Transmembrane</keyword>
<dbReference type="GeneID" id="63702683"/>
<proteinExistence type="predicted"/>
<evidence type="ECO:0000256" key="5">
    <source>
        <dbReference type="SAM" id="Phobius"/>
    </source>
</evidence>
<dbReference type="InterPro" id="IPR004841">
    <property type="entry name" value="AA-permease/SLC12A_dom"/>
</dbReference>
<keyword evidence="4 5" id="KW-0472">Membrane</keyword>
<reference evidence="8" key="1">
    <citation type="journal article" date="2014" name="Nat. Commun.">
        <title>Genomic adaptations of the halophilic Dead Sea filamentous fungus Eurotium rubrum.</title>
        <authorList>
            <person name="Kis-Papo T."/>
            <person name="Weig A.R."/>
            <person name="Riley R."/>
            <person name="Persoh D."/>
            <person name="Salamov A."/>
            <person name="Sun H."/>
            <person name="Lipzen A."/>
            <person name="Wasser S.P."/>
            <person name="Rambold G."/>
            <person name="Grigoriev I.V."/>
            <person name="Nevo E."/>
        </authorList>
    </citation>
    <scope>NUCLEOTIDE SEQUENCE [LARGE SCALE GENOMIC DNA]</scope>
    <source>
        <strain evidence="8">CBS 135680</strain>
    </source>
</reference>
<evidence type="ECO:0000259" key="6">
    <source>
        <dbReference type="Pfam" id="PF00324"/>
    </source>
</evidence>
<dbReference type="RefSeq" id="XP_040640381.1">
    <property type="nucleotide sequence ID" value="XM_040787559.1"/>
</dbReference>
<name>A0A017SIC1_ASPRC</name>
<dbReference type="PANTHER" id="PTHR43341:SF9">
    <property type="entry name" value="DICARBOXYLIC AMINO ACID PERMEASE"/>
    <property type="match status" value="1"/>
</dbReference>
<evidence type="ECO:0000256" key="3">
    <source>
        <dbReference type="ARBA" id="ARBA00022989"/>
    </source>
</evidence>
<dbReference type="GO" id="GO:0015171">
    <property type="term" value="F:amino acid transmembrane transporter activity"/>
    <property type="evidence" value="ECO:0007669"/>
    <property type="project" value="TreeGrafter"/>
</dbReference>
<keyword evidence="8" id="KW-1185">Reference proteome</keyword>
<evidence type="ECO:0000313" key="7">
    <source>
        <dbReference type="EMBL" id="EYE96693.1"/>
    </source>
</evidence>
<protein>
    <recommendedName>
        <fullName evidence="6">Amino acid permease/ SLC12A domain-containing protein</fullName>
    </recommendedName>
</protein>
<evidence type="ECO:0000256" key="2">
    <source>
        <dbReference type="ARBA" id="ARBA00022692"/>
    </source>
</evidence>
<gene>
    <name evidence="7" type="ORF">EURHEDRAFT_552463</name>
</gene>
<evidence type="ECO:0000313" key="8">
    <source>
        <dbReference type="Proteomes" id="UP000019804"/>
    </source>
</evidence>
<dbReference type="Gene3D" id="1.20.1740.10">
    <property type="entry name" value="Amino acid/polyamine transporter I"/>
    <property type="match status" value="1"/>
</dbReference>
<evidence type="ECO:0000256" key="4">
    <source>
        <dbReference type="ARBA" id="ARBA00023136"/>
    </source>
</evidence>
<dbReference type="Pfam" id="PF00324">
    <property type="entry name" value="AA_permease"/>
    <property type="match status" value="1"/>
</dbReference>
<dbReference type="GO" id="GO:0016020">
    <property type="term" value="C:membrane"/>
    <property type="evidence" value="ECO:0007669"/>
    <property type="project" value="UniProtKB-SubCell"/>
</dbReference>
<organism evidence="7 8">
    <name type="scientific">Aspergillus ruber (strain CBS 135680)</name>
    <dbReference type="NCBI Taxonomy" id="1388766"/>
    <lineage>
        <taxon>Eukaryota</taxon>
        <taxon>Fungi</taxon>
        <taxon>Dikarya</taxon>
        <taxon>Ascomycota</taxon>
        <taxon>Pezizomycotina</taxon>
        <taxon>Eurotiomycetes</taxon>
        <taxon>Eurotiomycetidae</taxon>
        <taxon>Eurotiales</taxon>
        <taxon>Aspergillaceae</taxon>
        <taxon>Aspergillus</taxon>
        <taxon>Aspergillus subgen. Aspergillus</taxon>
    </lineage>
</organism>
<dbReference type="HOGENOM" id="CLU_2399306_0_0_1"/>
<dbReference type="Proteomes" id="UP000019804">
    <property type="component" value="Unassembled WGS sequence"/>
</dbReference>
<dbReference type="OrthoDB" id="3900342at2759"/>
<comment type="subcellular location">
    <subcellularLocation>
        <location evidence="1">Membrane</location>
        <topology evidence="1">Multi-pass membrane protein</topology>
    </subcellularLocation>
</comment>
<dbReference type="InterPro" id="IPR050524">
    <property type="entry name" value="APC_YAT"/>
</dbReference>
<dbReference type="STRING" id="1388766.A0A017SIC1"/>